<evidence type="ECO:0000313" key="3">
    <source>
        <dbReference type="Proteomes" id="UP000078142"/>
    </source>
</evidence>
<accession>A0AAC9BSN0</accession>
<feature type="region of interest" description="Disordered" evidence="1">
    <location>
        <begin position="476"/>
        <end position="495"/>
    </location>
</feature>
<evidence type="ECO:0000313" key="2">
    <source>
        <dbReference type="EMBL" id="ANH97193.1"/>
    </source>
</evidence>
<evidence type="ECO:0000256" key="1">
    <source>
        <dbReference type="SAM" id="MobiDB-lite"/>
    </source>
</evidence>
<organism evidence="2 3">
    <name type="scientific">Pseudomonas koreensis</name>
    <dbReference type="NCBI Taxonomy" id="198620"/>
    <lineage>
        <taxon>Bacteria</taxon>
        <taxon>Pseudomonadati</taxon>
        <taxon>Pseudomonadota</taxon>
        <taxon>Gammaproteobacteria</taxon>
        <taxon>Pseudomonadales</taxon>
        <taxon>Pseudomonadaceae</taxon>
        <taxon>Pseudomonas</taxon>
    </lineage>
</organism>
<gene>
    <name evidence="2" type="ORF">A8L59_07215</name>
</gene>
<dbReference type="AlphaFoldDB" id="A0AAC9BSN0"/>
<feature type="compositionally biased region" description="Basic and acidic residues" evidence="1">
    <location>
        <begin position="482"/>
        <end position="495"/>
    </location>
</feature>
<dbReference type="RefSeq" id="WP_064586509.1">
    <property type="nucleotide sequence ID" value="NZ_CP015852.1"/>
</dbReference>
<proteinExistence type="predicted"/>
<dbReference type="GeneID" id="93488157"/>
<dbReference type="EMBL" id="CP015852">
    <property type="protein sequence ID" value="ANH97193.1"/>
    <property type="molecule type" value="Genomic_DNA"/>
</dbReference>
<reference evidence="2 3" key="1">
    <citation type="submission" date="2016-05" db="EMBL/GenBank/DDBJ databases">
        <authorList>
            <person name="Wang S."/>
            <person name="Zhu B."/>
        </authorList>
    </citation>
    <scope>NUCLEOTIDE SEQUENCE [LARGE SCALE GENOMIC DNA]</scope>
    <source>
        <strain evidence="2 3">CRS05-R5</strain>
    </source>
</reference>
<sequence>MTHLRSFLFPRLQNDISPQALRPLLIAGLIEPIVDGDGGINYNTYHDWPDGLFCAVNAYAPPMRTGDTLDIYWGKDNKIFTRALQDDEDDSNQPVFFFLPVTNIHPGWVDEVYYVLTRAGHTTPEEPSVPLRVLVKLDLPGGVDKEPHKPGHSELHIVQLPQDVIENGVDAVWTANGVDMTIARYPNMAVHDVIQVKWGQVLLSPHSVSADEVAGTTPIVVTALPNDIVAAGDSDALLVRYEIHDQVWNYSADWSQSTYVKVQSEVRQLVAPIIQESFNGIIDLDKLGDSDVNVRVNVKPGEFDLDDTVTLKWTGTPKTGNPLVNVQSKIVNSIPGVLNFQIPNTEVRAIAGGSADASYVLYKKNGGPPFPSKRAFTEVVAQMPAPVLKEAMGDTVMSGIGVATVEIQYPGMVDGDIVNMALLGIKANGNPHLYEAQHIVSPDDAKNQRVILYVPGEHLRILQRCKLNLFYQVSGNKPQHHGVSESKRLEIEVKP</sequence>
<protein>
    <submittedName>
        <fullName evidence="2">Uncharacterized protein</fullName>
    </submittedName>
</protein>
<name>A0AAC9BSN0_9PSED</name>
<dbReference type="Proteomes" id="UP000078142">
    <property type="component" value="Chromosome"/>
</dbReference>